<dbReference type="Proteomes" id="UP001197028">
    <property type="component" value="Unassembled WGS sequence"/>
</dbReference>
<evidence type="ECO:0000256" key="1">
    <source>
        <dbReference type="ARBA" id="ARBA00022553"/>
    </source>
</evidence>
<sequence length="147" mass="16838">MTHKPRLEDLRVEDFLEHIQASINRIFLYTESLSKQDFFSNAMAQDAVVRNFEIIGEAAHHVLDQCKDIVSKDDLAALKNAYRMRNVLVHGYFGVDHATVWDTIQADLPVLKQQIDKMIEEQDTVKKHALEALTDEEAPDIGDDFGR</sequence>
<evidence type="ECO:0000313" key="8">
    <source>
        <dbReference type="Proteomes" id="UP001197028"/>
    </source>
</evidence>
<protein>
    <submittedName>
        <fullName evidence="7">DUF86 domain-containing protein</fullName>
    </submittedName>
</protein>
<keyword evidence="4" id="KW-0547">Nucleotide-binding</keyword>
<keyword evidence="8" id="KW-1185">Reference proteome</keyword>
<comment type="similarity">
    <text evidence="6">Belongs to the HepT RNase toxin family.</text>
</comment>
<keyword evidence="1" id="KW-0597">Phosphoprotein</keyword>
<evidence type="ECO:0000256" key="6">
    <source>
        <dbReference type="ARBA" id="ARBA00024207"/>
    </source>
</evidence>
<dbReference type="Gene3D" id="1.20.120.580">
    <property type="entry name" value="bsu32300-like"/>
    <property type="match status" value="1"/>
</dbReference>
<keyword evidence="2" id="KW-1277">Toxin-antitoxin system</keyword>
<comment type="caution">
    <text evidence="7">The sequence shown here is derived from an EMBL/GenBank/DDBJ whole genome shotgun (WGS) entry which is preliminary data.</text>
</comment>
<dbReference type="RefSeq" id="WP_215864824.1">
    <property type="nucleotide sequence ID" value="NZ_JABELD010000160.1"/>
</dbReference>
<dbReference type="Pfam" id="PF01934">
    <property type="entry name" value="HepT-like"/>
    <property type="match status" value="1"/>
</dbReference>
<keyword evidence="3" id="KW-0540">Nuclease</keyword>
<evidence type="ECO:0000313" key="7">
    <source>
        <dbReference type="EMBL" id="MBU2739953.1"/>
    </source>
</evidence>
<reference evidence="7 8" key="1">
    <citation type="journal article" date="2021" name="ISME J.">
        <title>Genomic evolution of the class Acidithiobacillia: deep-branching Proteobacteria living in extreme acidic conditions.</title>
        <authorList>
            <person name="Moya-Beltran A."/>
            <person name="Beard S."/>
            <person name="Rojas-Villalobos C."/>
            <person name="Issotta F."/>
            <person name="Gallardo Y."/>
            <person name="Ulloa R."/>
            <person name="Giaveno A."/>
            <person name="Degli Esposti M."/>
            <person name="Johnson D.B."/>
            <person name="Quatrini R."/>
        </authorList>
    </citation>
    <scope>NUCLEOTIDE SEQUENCE [LARGE SCALE GENOMIC DNA]</scope>
    <source>
        <strain evidence="7 8">ATCC 19703</strain>
    </source>
</reference>
<accession>A0ABS5ZUU8</accession>
<evidence type="ECO:0000256" key="4">
    <source>
        <dbReference type="ARBA" id="ARBA00022741"/>
    </source>
</evidence>
<dbReference type="InterPro" id="IPR051813">
    <property type="entry name" value="HepT_RNase_toxin"/>
</dbReference>
<evidence type="ECO:0000256" key="3">
    <source>
        <dbReference type="ARBA" id="ARBA00022722"/>
    </source>
</evidence>
<organism evidence="7 8">
    <name type="scientific">Acidithiobacillus concretivorus</name>
    <dbReference type="NCBI Taxonomy" id="3063952"/>
    <lineage>
        <taxon>Bacteria</taxon>
        <taxon>Pseudomonadati</taxon>
        <taxon>Pseudomonadota</taxon>
        <taxon>Acidithiobacillia</taxon>
        <taxon>Acidithiobacillales</taxon>
        <taxon>Acidithiobacillaceae</taxon>
        <taxon>Acidithiobacillus</taxon>
    </lineage>
</organism>
<proteinExistence type="inferred from homology"/>
<dbReference type="PANTHER" id="PTHR34139">
    <property type="entry name" value="UPF0331 PROTEIN MJ0127"/>
    <property type="match status" value="1"/>
</dbReference>
<evidence type="ECO:0000256" key="2">
    <source>
        <dbReference type="ARBA" id="ARBA00022649"/>
    </source>
</evidence>
<dbReference type="PANTHER" id="PTHR34139:SF1">
    <property type="entry name" value="RNASE MJ1380-RELATED"/>
    <property type="match status" value="1"/>
</dbReference>
<dbReference type="InterPro" id="IPR037038">
    <property type="entry name" value="HepT-like_sf"/>
</dbReference>
<dbReference type="EMBL" id="JABELD010000160">
    <property type="protein sequence ID" value="MBU2739953.1"/>
    <property type="molecule type" value="Genomic_DNA"/>
</dbReference>
<keyword evidence="5" id="KW-0378">Hydrolase</keyword>
<gene>
    <name evidence="7" type="ORF">HJG40_14445</name>
</gene>
<name>A0ABS5ZUU8_9PROT</name>
<dbReference type="InterPro" id="IPR008201">
    <property type="entry name" value="HepT-like"/>
</dbReference>
<evidence type="ECO:0000256" key="5">
    <source>
        <dbReference type="ARBA" id="ARBA00022801"/>
    </source>
</evidence>